<dbReference type="EMBL" id="VFEQ01000028">
    <property type="protein sequence ID" value="TWR51758.1"/>
    <property type="molecule type" value="Genomic_DNA"/>
</dbReference>
<feature type="transmembrane region" description="Helical" evidence="1">
    <location>
        <begin position="17"/>
        <end position="37"/>
    </location>
</feature>
<accession>A0A9X9BMU0</accession>
<evidence type="ECO:0000313" key="3">
    <source>
        <dbReference type="Proteomes" id="UP000316123"/>
    </source>
</evidence>
<dbReference type="Proteomes" id="UP000316123">
    <property type="component" value="Unassembled WGS sequence"/>
</dbReference>
<reference evidence="2 3" key="1">
    <citation type="submission" date="2019-06" db="EMBL/GenBank/DDBJ databases">
        <title>Pseudomonas bimorpha sp. nov. isolated from bovine raw milk and skim milk concentrate.</title>
        <authorList>
            <person name="Hofmann K."/>
            <person name="Huptas C."/>
            <person name="Doll E."/>
            <person name="Scherer S."/>
            <person name="Wenning M."/>
        </authorList>
    </citation>
    <scope>NUCLEOTIDE SEQUENCE [LARGE SCALE GENOMIC DNA]</scope>
    <source>
        <strain evidence="2 3">DSM 13124</strain>
    </source>
</reference>
<dbReference type="OrthoDB" id="4956084at2"/>
<evidence type="ECO:0008006" key="4">
    <source>
        <dbReference type="Google" id="ProtNLM"/>
    </source>
</evidence>
<keyword evidence="1" id="KW-0472">Membrane</keyword>
<protein>
    <recommendedName>
        <fullName evidence="4">Transposase</fullName>
    </recommendedName>
</protein>
<evidence type="ECO:0000313" key="2">
    <source>
        <dbReference type="EMBL" id="TWR51758.1"/>
    </source>
</evidence>
<evidence type="ECO:0000256" key="1">
    <source>
        <dbReference type="SAM" id="Phobius"/>
    </source>
</evidence>
<organism evidence="2 3">
    <name type="scientific">Pseudomonas marginalis</name>
    <name type="common">Pseudomonas panacis</name>
    <dbReference type="NCBI Taxonomy" id="298"/>
    <lineage>
        <taxon>Bacteria</taxon>
        <taxon>Pseudomonadati</taxon>
        <taxon>Pseudomonadota</taxon>
        <taxon>Gammaproteobacteria</taxon>
        <taxon>Pseudomonadales</taxon>
        <taxon>Pseudomonadaceae</taxon>
        <taxon>Pseudomonas</taxon>
    </lineage>
</organism>
<gene>
    <name evidence="2" type="ORF">FIV41_27875</name>
</gene>
<dbReference type="AlphaFoldDB" id="A0A9X9BMU0"/>
<proteinExistence type="predicted"/>
<name>A0A9X9BMU0_PSEMA</name>
<sequence length="60" mass="6489">MHIESFSMDMRADAKTALAKVIAVFGAAKLHCAYLLANRRAIRMKCRCMTASGSSGRLGV</sequence>
<keyword evidence="1" id="KW-1133">Transmembrane helix</keyword>
<keyword evidence="1" id="KW-0812">Transmembrane</keyword>
<comment type="caution">
    <text evidence="2">The sequence shown here is derived from an EMBL/GenBank/DDBJ whole genome shotgun (WGS) entry which is preliminary data.</text>
</comment>